<dbReference type="Gene3D" id="1.10.443.10">
    <property type="entry name" value="Intergrase catalytic core"/>
    <property type="match status" value="1"/>
</dbReference>
<accession>A0A2K2U5V7</accession>
<dbReference type="CDD" id="cd01189">
    <property type="entry name" value="INT_ICEBs1_C_like"/>
    <property type="match status" value="1"/>
</dbReference>
<dbReference type="InterPro" id="IPR011010">
    <property type="entry name" value="DNA_brk_join_enz"/>
</dbReference>
<dbReference type="GO" id="GO:0003677">
    <property type="term" value="F:DNA binding"/>
    <property type="evidence" value="ECO:0007669"/>
    <property type="project" value="UniProtKB-UniRule"/>
</dbReference>
<proteinExistence type="inferred from homology"/>
<comment type="similarity">
    <text evidence="1">Belongs to the 'phage' integrase family.</text>
</comment>
<protein>
    <submittedName>
        <fullName evidence="8">Site-specific integrase</fullName>
    </submittedName>
</protein>
<evidence type="ECO:0000256" key="3">
    <source>
        <dbReference type="ARBA" id="ARBA00023172"/>
    </source>
</evidence>
<evidence type="ECO:0000259" key="6">
    <source>
        <dbReference type="PROSITE" id="PS51898"/>
    </source>
</evidence>
<dbReference type="InterPro" id="IPR044068">
    <property type="entry name" value="CB"/>
</dbReference>
<keyword evidence="2 4" id="KW-0238">DNA-binding</keyword>
<dbReference type="Proteomes" id="UP000236488">
    <property type="component" value="Unassembled WGS sequence"/>
</dbReference>
<dbReference type="InterPro" id="IPR002104">
    <property type="entry name" value="Integrase_catalytic"/>
</dbReference>
<evidence type="ECO:0000256" key="1">
    <source>
        <dbReference type="ARBA" id="ARBA00008857"/>
    </source>
</evidence>
<dbReference type="InterPro" id="IPR010998">
    <property type="entry name" value="Integrase_recombinase_N"/>
</dbReference>
<gene>
    <name evidence="8" type="ORF">C2L80_05595</name>
</gene>
<dbReference type="PROSITE" id="PS51900">
    <property type="entry name" value="CB"/>
    <property type="match status" value="1"/>
</dbReference>
<name>A0A2K2U5V7_9ACTN</name>
<organism evidence="8 9">
    <name type="scientific">Rubneribacter badeniensis</name>
    <dbReference type="NCBI Taxonomy" id="2070688"/>
    <lineage>
        <taxon>Bacteria</taxon>
        <taxon>Bacillati</taxon>
        <taxon>Actinomycetota</taxon>
        <taxon>Coriobacteriia</taxon>
        <taxon>Eggerthellales</taxon>
        <taxon>Eggerthellaceae</taxon>
        <taxon>Rubneribacter</taxon>
    </lineage>
</organism>
<dbReference type="AlphaFoldDB" id="A0A2K2U5V7"/>
<evidence type="ECO:0000256" key="4">
    <source>
        <dbReference type="PROSITE-ProRule" id="PRU01248"/>
    </source>
</evidence>
<dbReference type="Pfam" id="PF00589">
    <property type="entry name" value="Phage_integrase"/>
    <property type="match status" value="2"/>
</dbReference>
<dbReference type="SUPFAM" id="SSF56349">
    <property type="entry name" value="DNA breaking-rejoining enzymes"/>
    <property type="match status" value="1"/>
</dbReference>
<feature type="domain" description="Core-binding (CB)" evidence="7">
    <location>
        <begin position="75"/>
        <end position="159"/>
    </location>
</feature>
<evidence type="ECO:0000313" key="9">
    <source>
        <dbReference type="Proteomes" id="UP000236488"/>
    </source>
</evidence>
<evidence type="ECO:0000256" key="2">
    <source>
        <dbReference type="ARBA" id="ARBA00023125"/>
    </source>
</evidence>
<dbReference type="EMBL" id="PPEL01000023">
    <property type="protein sequence ID" value="PNV65598.1"/>
    <property type="molecule type" value="Genomic_DNA"/>
</dbReference>
<dbReference type="RefSeq" id="WP_087198138.1">
    <property type="nucleotide sequence ID" value="NZ_PPEL01000023.1"/>
</dbReference>
<keyword evidence="5" id="KW-0175">Coiled coil</keyword>
<keyword evidence="3" id="KW-0233">DNA recombination</keyword>
<feature type="coiled-coil region" evidence="5">
    <location>
        <begin position="45"/>
        <end position="97"/>
    </location>
</feature>
<dbReference type="Gene3D" id="1.10.150.130">
    <property type="match status" value="1"/>
</dbReference>
<feature type="domain" description="Tyr recombinase" evidence="6">
    <location>
        <begin position="182"/>
        <end position="406"/>
    </location>
</feature>
<comment type="caution">
    <text evidence="8">The sequence shown here is derived from an EMBL/GenBank/DDBJ whole genome shotgun (WGS) entry which is preliminary data.</text>
</comment>
<dbReference type="PROSITE" id="PS51898">
    <property type="entry name" value="TYR_RECOMBINASE"/>
    <property type="match status" value="1"/>
</dbReference>
<keyword evidence="9" id="KW-1185">Reference proteome</keyword>
<dbReference type="PANTHER" id="PTHR30349:SF64">
    <property type="entry name" value="PROPHAGE INTEGRASE INTD-RELATED"/>
    <property type="match status" value="1"/>
</dbReference>
<sequence>MEIVGNGTIYEVKPGKVYRLRHCIGKDPVTGKYLKSPCKTVYCTKRQARDELAKYKQELIEQDELSRHPEKAPVPTVREYAERHLRLRATNKKLSENTLAHDRSDFAHVVKLFGDFPLDELTADIINARCSAYRLAEGKSLNVLNRITKSLKTLYRRAVMDGLIEYRLNPCLGIDIDKPEPSDRRSLTENEFKRLAAVVDSKTMEARVVAVKIGMATGMRKGEVLGLTWKSVDLDSCKISITQQYTQDRSLKGPKSRAGKRILSIDEGSARYLARWKKIQMVDLEMHGVRQSADTPVVSTSLGGYCDPRDFSKWFRDFCVENGFGTYKIIEEYRDGQGKYGGWRRTRKKGYEGLCFHELRHTQATLLIGSRCDIKTVQHRLGHADVQTTLNIYSHVIDANDEAAAETIAALQA</sequence>
<evidence type="ECO:0000259" key="7">
    <source>
        <dbReference type="PROSITE" id="PS51900"/>
    </source>
</evidence>
<dbReference type="GO" id="GO:0006310">
    <property type="term" value="P:DNA recombination"/>
    <property type="evidence" value="ECO:0007669"/>
    <property type="project" value="UniProtKB-KW"/>
</dbReference>
<dbReference type="InterPro" id="IPR013762">
    <property type="entry name" value="Integrase-like_cat_sf"/>
</dbReference>
<dbReference type="PANTHER" id="PTHR30349">
    <property type="entry name" value="PHAGE INTEGRASE-RELATED"/>
    <property type="match status" value="1"/>
</dbReference>
<reference evidence="8 9" key="1">
    <citation type="journal article" date="2018" name="Int. J. Syst. Evol. Microbiol.">
        <title>Rubneribacter badeniensis gen. nov., sp. nov. and Enteroscipio rubneri gen. nov., sp. nov., new members of the Eggerthellaceae isolated from human faeces.</title>
        <authorList>
            <person name="Danylec N."/>
            <person name="Gobl A."/>
            <person name="Stoll D.A."/>
            <person name="Hetzer B."/>
            <person name="Kulling S.E."/>
            <person name="Huch M."/>
        </authorList>
    </citation>
    <scope>NUCLEOTIDE SEQUENCE [LARGE SCALE GENOMIC DNA]</scope>
    <source>
        <strain evidence="8 9">ResAG-85</strain>
    </source>
</reference>
<dbReference type="InterPro" id="IPR050090">
    <property type="entry name" value="Tyrosine_recombinase_XerCD"/>
</dbReference>
<evidence type="ECO:0000256" key="5">
    <source>
        <dbReference type="SAM" id="Coils"/>
    </source>
</evidence>
<evidence type="ECO:0000313" key="8">
    <source>
        <dbReference type="EMBL" id="PNV65598.1"/>
    </source>
</evidence>
<dbReference type="GO" id="GO:0015074">
    <property type="term" value="P:DNA integration"/>
    <property type="evidence" value="ECO:0007669"/>
    <property type="project" value="InterPro"/>
</dbReference>